<proteinExistence type="predicted"/>
<dbReference type="PROSITE" id="PS01209">
    <property type="entry name" value="LDLRA_1"/>
    <property type="match status" value="3"/>
</dbReference>
<feature type="disulfide bond" evidence="2">
    <location>
        <begin position="1683"/>
        <end position="1701"/>
    </location>
</feature>
<dbReference type="FunFam" id="2.40.10.10:FF:000111">
    <property type="entry name" value="Blast:Serine protease nudel"/>
    <property type="match status" value="1"/>
</dbReference>
<dbReference type="Pfam" id="PF00089">
    <property type="entry name" value="Trypsin"/>
    <property type="match status" value="1"/>
</dbReference>
<organism evidence="6 7">
    <name type="scientific">Agrilus planipennis</name>
    <name type="common">Emerald ash borer</name>
    <name type="synonym">Agrilus marcopoli</name>
    <dbReference type="NCBI Taxonomy" id="224129"/>
    <lineage>
        <taxon>Eukaryota</taxon>
        <taxon>Metazoa</taxon>
        <taxon>Ecdysozoa</taxon>
        <taxon>Arthropoda</taxon>
        <taxon>Hexapoda</taxon>
        <taxon>Insecta</taxon>
        <taxon>Pterygota</taxon>
        <taxon>Neoptera</taxon>
        <taxon>Endopterygota</taxon>
        <taxon>Coleoptera</taxon>
        <taxon>Polyphaga</taxon>
        <taxon>Elateriformia</taxon>
        <taxon>Buprestoidea</taxon>
        <taxon>Buprestidae</taxon>
        <taxon>Agrilinae</taxon>
        <taxon>Agrilus</taxon>
    </lineage>
</organism>
<accession>A0A1W4WMY4</accession>
<evidence type="ECO:0000256" key="1">
    <source>
        <dbReference type="ARBA" id="ARBA00023157"/>
    </source>
</evidence>
<evidence type="ECO:0000256" key="3">
    <source>
        <dbReference type="RuleBase" id="RU363034"/>
    </source>
</evidence>
<keyword evidence="3" id="KW-0378">Hydrolase</keyword>
<dbReference type="GO" id="GO:0006508">
    <property type="term" value="P:proteolysis"/>
    <property type="evidence" value="ECO:0007669"/>
    <property type="project" value="UniProtKB-KW"/>
</dbReference>
<dbReference type="PANTHER" id="PTHR24252">
    <property type="entry name" value="ACROSIN-RELATED"/>
    <property type="match status" value="1"/>
</dbReference>
<dbReference type="InterPro" id="IPR036055">
    <property type="entry name" value="LDL_receptor-like_sf"/>
</dbReference>
<dbReference type="PROSITE" id="PS50240">
    <property type="entry name" value="TRYPSIN_DOM"/>
    <property type="match status" value="2"/>
</dbReference>
<feature type="disulfide bond" evidence="2">
    <location>
        <begin position="1727"/>
        <end position="1739"/>
    </location>
</feature>
<dbReference type="CTD" id="38738"/>
<dbReference type="PROSITE" id="PS00134">
    <property type="entry name" value="TRYPSIN_HIS"/>
    <property type="match status" value="1"/>
</dbReference>
<evidence type="ECO:0000256" key="4">
    <source>
        <dbReference type="SAM" id="MobiDB-lite"/>
    </source>
</evidence>
<feature type="disulfide bond" evidence="2">
    <location>
        <begin position="1253"/>
        <end position="1268"/>
    </location>
</feature>
<dbReference type="InParanoid" id="A0A1W4WMY4"/>
<evidence type="ECO:0000256" key="2">
    <source>
        <dbReference type="PROSITE-ProRule" id="PRU00124"/>
    </source>
</evidence>
<dbReference type="GO" id="GO:0004252">
    <property type="term" value="F:serine-type endopeptidase activity"/>
    <property type="evidence" value="ECO:0007669"/>
    <property type="project" value="InterPro"/>
</dbReference>
<dbReference type="FunCoup" id="A0A1W4WMY4">
    <property type="interactions" value="30"/>
</dbReference>
<keyword evidence="3" id="KW-0720">Serine protease</keyword>
<sequence length="1942" mass="219473">MERTPKHFQYFDRPPFETRRRTILEDRPPKFQFPKRLPDQEGVNNQQLFEQSPLPFQTNEPIEINPLSHHHDFTMEQKHPVGPPDGRGDFVKNMNDPISSSKGSNPVHFLRHKQDDIPHDVRPIHPERHDRLRNHEHHHIPVNSPDVAFVTRNVKTDQHSAKNPAIPLQIFHEDFNIPRPFSPFSENKPNFNKEYRDQFDSGFHRQFPLNTKNKHTVEDEENSGLNHPVRVLDHTENKETSPVLDKPLQNERSKFLTNFKSSFQNEANRRSDDDGTIIVQRPPIFDACNTEKNGESPNSNIPQRNSKTSIDKSNTEQQMQFKSPNRENIQGSVQHNSETIKTPFDGGVHIGETRLPTNHEPERPDDFLKEVDNLEPSSKSRLTFSPSSKISTGFTATAEELKNFQQMSNVQCFLTKPNTPAAPIYPPPNVVPYSPYPYSPLVPISIPRNPAGSYLQPFPYPSSDHYPAISQQITNGFNVYYGMQNALGVHPNAAESGQYYTCKPIPPPSTNLAEMSGVEIKRDHDNNSPQPKGWLVRENNNNRSRASIECPFGQWSCEDGSKCIKEHQICNNDVNCWDASDEMDCSCKERISAVRICDGYFDCPNGEDEIGCFECAANEFNCNDWTEDDKVSTCISLHQRCDGIAQCPSAKDEEGCSIITETINEDSQVKVSVSSGYLFRNYKGKWYSACSNAEKWALEACKVITGPDIVVPITTMVAPTEHYRGKYANALSNGVEIVSSCSPGRMAFVTCPSLVCGTRILTRNLFRFNELDTSIEDDLLSQRPQQFFQQNTTTDEMVGSSRVVGGKASQPAAWPWMVSVYRNGVFHCGGVLLTDQWIVSAAHCVDSFTRFYYQVQAGVLRRFSFTPMEQIRTVSAIVSHQLYDKASLKNDLALMKVSDPFKFNRYVRPICLPTEITAGSNYLRGPSPGTICTAVGWGATVEHGSDPDHMREVEVPVLPRCKHKEDEEGREICAGLAEGGKDACQGDSGGPFMCRNPNLRHQWYLAGIVSHGEGCARPNEPGVYTRVSLYLDWIAENIKHDHVFKKRPLHKCPGYVCKKSRRCIPHKRVCDRTVDCINADDEFDCETSRFSDIFRHAMESNDHTNGKLKNFSGDKSTNSSSGPENFSENTSTLKTTIFEEITHVDGMENWHNSSNIPIVLNHDAINETTNAEKSFTNDFDFSNSSEVQFANIPPISNSEQSRSATGDSNIAAITEESNFSARKEFRRPGSNGNNGNRFWCKRILQFVSWSQVCDRKADCEDGSDEEGCSCGTFLQTKQPDAICDGIYDCKDLTDEKHCSFCLENEYYCKRTEKCIPLVQRCNNVADCADNEDEEGCFALTDGQQVWVDAAENPRPKSSGIISYNYKELWKPMCWKWHGHEADIAAKTCLYLGYSDYIHFSKVVTPKKILERTFNDEAINYSKSILTRGNNTCEGIYLQCTDELTSKPFLKESSLSTELLVKKTFPWDALIFVDGQLTCIGILIDHDWIVTSSDCLGKNFSLRRHHLVALLGFGRYYYHVQGPSEVTRTIDTIKNLESISITLLHLQEPVDSSLNVRPLFIQSRVIPESKELCIAFSYDKTGKPTYLPMKSVMNFTAGKRHFEPYTTFQEDCHQGSSNGYIACESSKGWYPLTVIPSSTDICNLQNVPVSNTLSVLENEIKNMLVTDKKETDSVFAPSSCQYRCSLGKCLNTNHICNGVPDCKRGEDEDPELCFNRNGSCHLWGNCQCYYDELRCKNKKCVPKSAFCNGINDCGDMSDEPENCTCRNYLELSHPEKVCDGILNCQDKTDEDASLCLCKNDSFICGNYNFCIPHEMVCDGKEDCPDSGDDEKHCIFLKSENESPHTGEVMWQTAGVIHPGCYPEKMTTMQLEDVCSKLGFHGESGKRIMFGNNTAPYPVFDSFHIVEINRNFTLKYRYGTEPYVKLTEKSDCYQLHISCSNFEN</sequence>
<dbReference type="InterPro" id="IPR043504">
    <property type="entry name" value="Peptidase_S1_PA_chymotrypsin"/>
</dbReference>
<feature type="domain" description="Peptidase S1" evidence="5">
    <location>
        <begin position="803"/>
        <end position="1039"/>
    </location>
</feature>
<dbReference type="KEGG" id="apln:108734673"/>
<dbReference type="CDD" id="cd00112">
    <property type="entry name" value="LDLa"/>
    <property type="match status" value="8"/>
</dbReference>
<name>A0A1W4WMY4_AGRPL</name>
<keyword evidence="6" id="KW-1185">Reference proteome</keyword>
<dbReference type="SUPFAM" id="SSF50494">
    <property type="entry name" value="Trypsin-like serine proteases"/>
    <property type="match status" value="2"/>
</dbReference>
<dbReference type="Pfam" id="PF09342">
    <property type="entry name" value="DUF1986"/>
    <property type="match status" value="1"/>
</dbReference>
<dbReference type="InterPro" id="IPR018114">
    <property type="entry name" value="TRYPSIN_HIS"/>
</dbReference>
<dbReference type="InterPro" id="IPR002172">
    <property type="entry name" value="LDrepeatLR_classA_rpt"/>
</dbReference>
<feature type="domain" description="Peptidase S1" evidence="5">
    <location>
        <begin position="1464"/>
        <end position="1785"/>
    </location>
</feature>
<feature type="compositionally biased region" description="Polar residues" evidence="4">
    <location>
        <begin position="1113"/>
        <end position="1131"/>
    </location>
</feature>
<gene>
    <name evidence="7" type="primary">LOC108734673</name>
</gene>
<keyword evidence="3 7" id="KW-0645">Protease</keyword>
<dbReference type="STRING" id="224129.A0A1W4WMY4"/>
<feature type="compositionally biased region" description="Polar residues" evidence="4">
    <location>
        <begin position="295"/>
        <end position="308"/>
    </location>
</feature>
<evidence type="ECO:0000313" key="7">
    <source>
        <dbReference type="RefSeq" id="XP_018321822.1"/>
    </source>
</evidence>
<dbReference type="InterPro" id="IPR015420">
    <property type="entry name" value="Peptidase_S1A_nudel"/>
</dbReference>
<dbReference type="PRINTS" id="PR00261">
    <property type="entry name" value="LDLRECEPTOR"/>
</dbReference>
<feature type="disulfide bond" evidence="2">
    <location>
        <begin position="1321"/>
        <end position="1336"/>
    </location>
</feature>
<dbReference type="SMART" id="SM00020">
    <property type="entry name" value="Tryp_SPc"/>
    <property type="match status" value="1"/>
</dbReference>
<dbReference type="RefSeq" id="XP_018321822.1">
    <property type="nucleotide sequence ID" value="XM_018466320.1"/>
</dbReference>
<dbReference type="Gene3D" id="4.10.400.10">
    <property type="entry name" value="Low-density Lipoprotein Receptor"/>
    <property type="match status" value="8"/>
</dbReference>
<keyword evidence="1 2" id="KW-1015">Disulfide bond</keyword>
<feature type="disulfide bond" evidence="2">
    <location>
        <begin position="570"/>
        <end position="585"/>
    </location>
</feature>
<dbReference type="OrthoDB" id="10016557at2759"/>
<protein>
    <submittedName>
        <fullName evidence="7">Serine protease nudel</fullName>
    </submittedName>
</protein>
<feature type="disulfide bond" evidence="2">
    <location>
        <begin position="1734"/>
        <end position="1752"/>
    </location>
</feature>
<dbReference type="CDD" id="cd00190">
    <property type="entry name" value="Tryp_SPc"/>
    <property type="match status" value="1"/>
</dbReference>
<feature type="disulfide bond" evidence="2">
    <location>
        <begin position="1070"/>
        <end position="1085"/>
    </location>
</feature>
<dbReference type="Pfam" id="PF00057">
    <property type="entry name" value="Ldl_recept_a"/>
    <property type="match status" value="3"/>
</dbReference>
<dbReference type="InterPro" id="IPR023415">
    <property type="entry name" value="LDLR_class-A_CS"/>
</dbReference>
<dbReference type="SUPFAM" id="SSF57424">
    <property type="entry name" value="LDL receptor-like module"/>
    <property type="match status" value="8"/>
</dbReference>
<dbReference type="InterPro" id="IPR009003">
    <property type="entry name" value="Peptidase_S1_PA"/>
</dbReference>
<feature type="region of interest" description="Disordered" evidence="4">
    <location>
        <begin position="286"/>
        <end position="319"/>
    </location>
</feature>
<reference evidence="7" key="1">
    <citation type="submission" date="2025-08" db="UniProtKB">
        <authorList>
            <consortium name="RefSeq"/>
        </authorList>
    </citation>
    <scope>IDENTIFICATION</scope>
    <source>
        <tissue evidence="7">Entire body</tissue>
    </source>
</reference>
<feature type="region of interest" description="Disordered" evidence="4">
    <location>
        <begin position="1104"/>
        <end position="1131"/>
    </location>
</feature>
<dbReference type="GeneID" id="108734673"/>
<evidence type="ECO:0000313" key="6">
    <source>
        <dbReference type="Proteomes" id="UP000192223"/>
    </source>
</evidence>
<evidence type="ECO:0000259" key="5">
    <source>
        <dbReference type="PROSITE" id="PS50240"/>
    </source>
</evidence>
<dbReference type="PROSITE" id="PS00135">
    <property type="entry name" value="TRYPSIN_SER"/>
    <property type="match status" value="1"/>
</dbReference>
<dbReference type="InterPro" id="IPR033116">
    <property type="entry name" value="TRYPSIN_SER"/>
</dbReference>
<comment type="caution">
    <text evidence="2">Lacks conserved residue(s) required for the propagation of feature annotation.</text>
</comment>
<dbReference type="PROSITE" id="PS50068">
    <property type="entry name" value="LDLRA_2"/>
    <property type="match status" value="8"/>
</dbReference>
<dbReference type="Gene3D" id="2.40.10.10">
    <property type="entry name" value="Trypsin-like serine proteases"/>
    <property type="match status" value="2"/>
</dbReference>
<dbReference type="PANTHER" id="PTHR24252:SF7">
    <property type="entry name" value="HYALIN"/>
    <property type="match status" value="1"/>
</dbReference>
<dbReference type="SMART" id="SM00192">
    <property type="entry name" value="LDLa"/>
    <property type="match status" value="9"/>
</dbReference>
<feature type="disulfide bond" evidence="2">
    <location>
        <begin position="641"/>
        <end position="656"/>
    </location>
</feature>
<dbReference type="Proteomes" id="UP000192223">
    <property type="component" value="Unplaced"/>
</dbReference>
<dbReference type="InterPro" id="IPR001254">
    <property type="entry name" value="Trypsin_dom"/>
</dbReference>